<proteinExistence type="predicted"/>
<feature type="transmembrane region" description="Helical" evidence="8">
    <location>
        <begin position="278"/>
        <end position="301"/>
    </location>
</feature>
<accession>A0A1E3P209</accession>
<evidence type="ECO:0000256" key="3">
    <source>
        <dbReference type="ARBA" id="ARBA00022475"/>
    </source>
</evidence>
<dbReference type="GeneID" id="30199117"/>
<dbReference type="RefSeq" id="XP_019038708.1">
    <property type="nucleotide sequence ID" value="XM_019181871.1"/>
</dbReference>
<dbReference type="EMBL" id="KV454211">
    <property type="protein sequence ID" value="ODQ59501.1"/>
    <property type="molecule type" value="Genomic_DNA"/>
</dbReference>
<comment type="subcellular location">
    <subcellularLocation>
        <location evidence="1">Cell inner membrane</location>
        <topology evidence="1">Multi-pass membrane protein</topology>
    </subcellularLocation>
</comment>
<dbReference type="PANTHER" id="PTHR30574:SF1">
    <property type="entry name" value="SULPHUR TRANSPORT DOMAIN-CONTAINING PROTEIN"/>
    <property type="match status" value="1"/>
</dbReference>
<dbReference type="Pfam" id="PF20398">
    <property type="entry name" value="DUF6691"/>
    <property type="match status" value="1"/>
</dbReference>
<feature type="transmembrane region" description="Helical" evidence="8">
    <location>
        <begin position="238"/>
        <end position="257"/>
    </location>
</feature>
<dbReference type="PANTHER" id="PTHR30574">
    <property type="entry name" value="INNER MEMBRANE PROTEIN YEDE"/>
    <property type="match status" value="1"/>
</dbReference>
<evidence type="ECO:0008006" key="11">
    <source>
        <dbReference type="Google" id="ProtNLM"/>
    </source>
</evidence>
<evidence type="ECO:0000256" key="5">
    <source>
        <dbReference type="ARBA" id="ARBA00022692"/>
    </source>
</evidence>
<feature type="transmembrane region" description="Helical" evidence="8">
    <location>
        <begin position="165"/>
        <end position="184"/>
    </location>
</feature>
<keyword evidence="10" id="KW-1185">Reference proteome</keyword>
<evidence type="ECO:0000313" key="9">
    <source>
        <dbReference type="EMBL" id="ODQ59501.1"/>
    </source>
</evidence>
<feature type="transmembrane region" description="Helical" evidence="8">
    <location>
        <begin position="196"/>
        <end position="218"/>
    </location>
</feature>
<dbReference type="InterPro" id="IPR007272">
    <property type="entry name" value="Sulf_transp_TsuA/YedE"/>
</dbReference>
<keyword evidence="2" id="KW-0813">Transport</keyword>
<dbReference type="AlphaFoldDB" id="A0A1E3P209"/>
<evidence type="ECO:0000256" key="4">
    <source>
        <dbReference type="ARBA" id="ARBA00022519"/>
    </source>
</evidence>
<organism evidence="9 10">
    <name type="scientific">Wickerhamomyces anomalus (strain ATCC 58044 / CBS 1984 / NCYC 433 / NRRL Y-366-8)</name>
    <name type="common">Yeast</name>
    <name type="synonym">Hansenula anomala</name>
    <dbReference type="NCBI Taxonomy" id="683960"/>
    <lineage>
        <taxon>Eukaryota</taxon>
        <taxon>Fungi</taxon>
        <taxon>Dikarya</taxon>
        <taxon>Ascomycota</taxon>
        <taxon>Saccharomycotina</taxon>
        <taxon>Saccharomycetes</taxon>
        <taxon>Phaffomycetales</taxon>
        <taxon>Wickerhamomycetaceae</taxon>
        <taxon>Wickerhamomyces</taxon>
    </lineage>
</organism>
<evidence type="ECO:0000256" key="6">
    <source>
        <dbReference type="ARBA" id="ARBA00022989"/>
    </source>
</evidence>
<keyword evidence="7 8" id="KW-0472">Membrane</keyword>
<evidence type="ECO:0000256" key="8">
    <source>
        <dbReference type="SAM" id="Phobius"/>
    </source>
</evidence>
<dbReference type="OrthoDB" id="10254418at2759"/>
<dbReference type="Proteomes" id="UP000094112">
    <property type="component" value="Unassembled WGS sequence"/>
</dbReference>
<evidence type="ECO:0000256" key="2">
    <source>
        <dbReference type="ARBA" id="ARBA00022448"/>
    </source>
</evidence>
<keyword evidence="3" id="KW-1003">Cell membrane</keyword>
<protein>
    <recommendedName>
        <fullName evidence="11">Sulphur transport domain-containing protein</fullName>
    </recommendedName>
</protein>
<evidence type="ECO:0000256" key="1">
    <source>
        <dbReference type="ARBA" id="ARBA00004429"/>
    </source>
</evidence>
<evidence type="ECO:0000313" key="10">
    <source>
        <dbReference type="Proteomes" id="UP000094112"/>
    </source>
</evidence>
<keyword evidence="4" id="KW-0997">Cell inner membrane</keyword>
<sequence length="326" mass="35199">MFSIIEASVGALFIQLASTNYYWQLGSTIGFSSAIYNTIFEKATKNIPLLTGVLCSSLFIKEYAPSFLPDFPTSNLITNFGIDKLVLFSIAGALVGLGTKIGAGCTSGHMIGGLSRLRVRSMAAVATFSAAAIGLNKLLDLGLHSAVEPNYTLVLSWGFFKENKLITGLLIAGFIQVYGLLPYLSQKAKGFYKCLLGNYIRFLSGFLFGIGLHVSGMVNVTKTIGFLSILDWKKFDPSLAMIIVFAVIPNVIIWRNIKKPLLTGNFDLAMSTEIPPRFLIGNVLFGLGWGILGICPGPGLANSIHFRDVNIWLISFLTGHGIGGLL</sequence>
<dbReference type="GO" id="GO:0005886">
    <property type="term" value="C:plasma membrane"/>
    <property type="evidence" value="ECO:0007669"/>
    <property type="project" value="UniProtKB-SubCell"/>
</dbReference>
<evidence type="ECO:0000256" key="7">
    <source>
        <dbReference type="ARBA" id="ARBA00023136"/>
    </source>
</evidence>
<reference evidence="9 10" key="1">
    <citation type="journal article" date="2016" name="Proc. Natl. Acad. Sci. U.S.A.">
        <title>Comparative genomics of biotechnologically important yeasts.</title>
        <authorList>
            <person name="Riley R."/>
            <person name="Haridas S."/>
            <person name="Wolfe K.H."/>
            <person name="Lopes M.R."/>
            <person name="Hittinger C.T."/>
            <person name="Goeker M."/>
            <person name="Salamov A.A."/>
            <person name="Wisecaver J.H."/>
            <person name="Long T.M."/>
            <person name="Calvey C.H."/>
            <person name="Aerts A.L."/>
            <person name="Barry K.W."/>
            <person name="Choi C."/>
            <person name="Clum A."/>
            <person name="Coughlan A.Y."/>
            <person name="Deshpande S."/>
            <person name="Douglass A.P."/>
            <person name="Hanson S.J."/>
            <person name="Klenk H.-P."/>
            <person name="LaButti K.M."/>
            <person name="Lapidus A."/>
            <person name="Lindquist E.A."/>
            <person name="Lipzen A.M."/>
            <person name="Meier-Kolthoff J.P."/>
            <person name="Ohm R.A."/>
            <person name="Otillar R.P."/>
            <person name="Pangilinan J.L."/>
            <person name="Peng Y."/>
            <person name="Rokas A."/>
            <person name="Rosa C.A."/>
            <person name="Scheuner C."/>
            <person name="Sibirny A.A."/>
            <person name="Slot J.C."/>
            <person name="Stielow J.B."/>
            <person name="Sun H."/>
            <person name="Kurtzman C.P."/>
            <person name="Blackwell M."/>
            <person name="Grigoriev I.V."/>
            <person name="Jeffries T.W."/>
        </authorList>
    </citation>
    <scope>NUCLEOTIDE SEQUENCE [LARGE SCALE GENOMIC DNA]</scope>
    <source>
        <strain evidence="10">ATCC 58044 / CBS 1984 / NCYC 433 / NRRL Y-366-8</strain>
    </source>
</reference>
<gene>
    <name evidence="9" type="ORF">WICANDRAFT_31716</name>
</gene>
<dbReference type="InterPro" id="IPR046513">
    <property type="entry name" value="DUF6691"/>
</dbReference>
<keyword evidence="5 8" id="KW-0812">Transmembrane</keyword>
<keyword evidence="6 8" id="KW-1133">Transmembrane helix</keyword>
<name>A0A1E3P209_WICAA</name>